<dbReference type="Proteomes" id="UP001204814">
    <property type="component" value="Unassembled WGS sequence"/>
</dbReference>
<dbReference type="PANTHER" id="PTHR30349">
    <property type="entry name" value="PHAGE INTEGRASE-RELATED"/>
    <property type="match status" value="1"/>
</dbReference>
<feature type="domain" description="Tyr recombinase" evidence="5">
    <location>
        <begin position="172"/>
        <end position="360"/>
    </location>
</feature>
<dbReference type="Pfam" id="PF14657">
    <property type="entry name" value="Arm-DNA-bind_4"/>
    <property type="match status" value="1"/>
</dbReference>
<dbReference type="Pfam" id="PF00589">
    <property type="entry name" value="Phage_integrase"/>
    <property type="match status" value="1"/>
</dbReference>
<evidence type="ECO:0000256" key="2">
    <source>
        <dbReference type="ARBA" id="ARBA00022908"/>
    </source>
</evidence>
<dbReference type="InterPro" id="IPR004107">
    <property type="entry name" value="Integrase_SAM-like_N"/>
</dbReference>
<dbReference type="GO" id="GO:0006310">
    <property type="term" value="P:DNA recombination"/>
    <property type="evidence" value="ECO:0007669"/>
    <property type="project" value="UniProtKB-KW"/>
</dbReference>
<comment type="caution">
    <text evidence="6">The sequence shown here is derived from an EMBL/GenBank/DDBJ whole genome shotgun (WGS) entry which is preliminary data.</text>
</comment>
<dbReference type="PANTHER" id="PTHR30349:SF64">
    <property type="entry name" value="PROPHAGE INTEGRASE INTD-RELATED"/>
    <property type="match status" value="1"/>
</dbReference>
<protein>
    <submittedName>
        <fullName evidence="6">Site-specific integrase</fullName>
    </submittedName>
</protein>
<dbReference type="InterPro" id="IPR010998">
    <property type="entry name" value="Integrase_recombinase_N"/>
</dbReference>
<dbReference type="AlphaFoldDB" id="A0AAP2XQ88"/>
<dbReference type="InterPro" id="IPR002104">
    <property type="entry name" value="Integrase_catalytic"/>
</dbReference>
<keyword evidence="4" id="KW-0233">DNA recombination</keyword>
<dbReference type="RefSeq" id="WP_227351699.1">
    <property type="nucleotide sequence ID" value="NZ_JAJDKX010000001.1"/>
</dbReference>
<evidence type="ECO:0000256" key="3">
    <source>
        <dbReference type="ARBA" id="ARBA00023125"/>
    </source>
</evidence>
<evidence type="ECO:0000259" key="5">
    <source>
        <dbReference type="PROSITE" id="PS51898"/>
    </source>
</evidence>
<accession>A0AAP2XQ88</accession>
<evidence type="ECO:0000313" key="7">
    <source>
        <dbReference type="Proteomes" id="UP001204814"/>
    </source>
</evidence>
<dbReference type="InterPro" id="IPR050090">
    <property type="entry name" value="Tyrosine_recombinase_XerCD"/>
</dbReference>
<dbReference type="PROSITE" id="PS51898">
    <property type="entry name" value="TYR_RECOMBINASE"/>
    <property type="match status" value="1"/>
</dbReference>
<dbReference type="SUPFAM" id="SSF56349">
    <property type="entry name" value="DNA breaking-rejoining enzymes"/>
    <property type="match status" value="1"/>
</dbReference>
<organism evidence="6 7">
    <name type="scientific">Faecalibacillus intestinalis</name>
    <dbReference type="NCBI Taxonomy" id="1982626"/>
    <lineage>
        <taxon>Bacteria</taxon>
        <taxon>Bacillati</taxon>
        <taxon>Bacillota</taxon>
        <taxon>Erysipelotrichia</taxon>
        <taxon>Erysipelotrichales</taxon>
        <taxon>Coprobacillaceae</taxon>
        <taxon>Faecalibacillus</taxon>
    </lineage>
</organism>
<reference evidence="6" key="1">
    <citation type="submission" date="2022-06" db="EMBL/GenBank/DDBJ databases">
        <title>Isolation of gut microbiota from human fecal samples.</title>
        <authorList>
            <person name="Pamer E.G."/>
            <person name="Barat B."/>
            <person name="Waligurski E."/>
            <person name="Medina S."/>
            <person name="Paddock L."/>
            <person name="Mostad J."/>
        </authorList>
    </citation>
    <scope>NUCLEOTIDE SEQUENCE</scope>
    <source>
        <strain evidence="6">DFI.6.24</strain>
    </source>
</reference>
<proteinExistence type="inferred from homology"/>
<dbReference type="InterPro" id="IPR011010">
    <property type="entry name" value="DNA_brk_join_enz"/>
</dbReference>
<keyword evidence="3" id="KW-0238">DNA-binding</keyword>
<evidence type="ECO:0000256" key="4">
    <source>
        <dbReference type="ARBA" id="ARBA00023172"/>
    </source>
</evidence>
<evidence type="ECO:0000256" key="1">
    <source>
        <dbReference type="ARBA" id="ARBA00008857"/>
    </source>
</evidence>
<dbReference type="Gene3D" id="1.10.443.10">
    <property type="entry name" value="Intergrase catalytic core"/>
    <property type="match status" value="1"/>
</dbReference>
<dbReference type="Pfam" id="PF14659">
    <property type="entry name" value="Phage_int_SAM_3"/>
    <property type="match status" value="1"/>
</dbReference>
<comment type="similarity">
    <text evidence="1">Belongs to the 'phage' integrase family.</text>
</comment>
<dbReference type="GO" id="GO:0015074">
    <property type="term" value="P:DNA integration"/>
    <property type="evidence" value="ECO:0007669"/>
    <property type="project" value="UniProtKB-KW"/>
</dbReference>
<dbReference type="EMBL" id="JANGBO010000001">
    <property type="protein sequence ID" value="MCQ5060768.1"/>
    <property type="molecule type" value="Genomic_DNA"/>
</dbReference>
<dbReference type="GO" id="GO:0003677">
    <property type="term" value="F:DNA binding"/>
    <property type="evidence" value="ECO:0007669"/>
    <property type="project" value="UniProtKB-KW"/>
</dbReference>
<evidence type="ECO:0000313" key="6">
    <source>
        <dbReference type="EMBL" id="MCQ5060768.1"/>
    </source>
</evidence>
<name>A0AAP2XQ88_9FIRM</name>
<keyword evidence="2" id="KW-0229">DNA integration</keyword>
<dbReference type="InterPro" id="IPR013762">
    <property type="entry name" value="Integrase-like_cat_sf"/>
</dbReference>
<sequence length="365" mass="42888">MSVHKDEKTGKWYYTGKYRDLAGVRHDYKKRGFRTKKEAKTAEDTFLLKIKGSQGRIKMNALIELYHQEMKSAIKYSTLRMYEMIERLHIIPFFGDRYIDTIKTVDITKWNKERALTGNNGGPYSQEYINNLYLHMSGLLTFAINHKLLDDNPCKYAKPYKDPNEVKKEENAVENFWEVDEFNKFIATVENIDHKETYDTLFLTGLRIGELCALRWCDLDLEHKKLSVRGSFSTASRKVTSPKTKTSIRTIDLPNRLVGELKQRYERKKKLDGFNDNYYVFGDIAITWPGTFRYRFNNDLKNADVKRITIHGFRHSHASYLLSNPMISESLVAERLGHSIDMLRSTYAHIYEKRRTALVEYIEKI</sequence>
<dbReference type="InterPro" id="IPR028259">
    <property type="entry name" value="AP2-like_int_N"/>
</dbReference>
<dbReference type="Gene3D" id="1.10.150.130">
    <property type="match status" value="1"/>
</dbReference>
<dbReference type="CDD" id="cd01189">
    <property type="entry name" value="INT_ICEBs1_C_like"/>
    <property type="match status" value="1"/>
</dbReference>
<gene>
    <name evidence="6" type="ORF">NE542_02805</name>
</gene>